<accession>A0A7N1A5Y3</accession>
<reference evidence="1" key="1">
    <citation type="submission" date="2021-01" db="UniProtKB">
        <authorList>
            <consortium name="EnsemblPlants"/>
        </authorList>
    </citation>
    <scope>IDENTIFICATION</scope>
</reference>
<protein>
    <submittedName>
        <fullName evidence="1">Uncharacterized protein</fullName>
    </submittedName>
</protein>
<dbReference type="EnsemblPlants" id="Kaladp0093s0100.1.v1.1">
    <property type="protein sequence ID" value="Kaladp0093s0100.1.v1.1"/>
    <property type="gene ID" value="Kaladp0093s0100.v1.1"/>
</dbReference>
<dbReference type="AlphaFoldDB" id="A0A7N1A5Y3"/>
<evidence type="ECO:0000313" key="1">
    <source>
        <dbReference type="EnsemblPlants" id="Kaladp0093s0100.1.v1.1"/>
    </source>
</evidence>
<name>A0A7N1A5Y3_KALFE</name>
<keyword evidence="2" id="KW-1185">Reference proteome</keyword>
<organism evidence="1 2">
    <name type="scientific">Kalanchoe fedtschenkoi</name>
    <name type="common">Lavender scallops</name>
    <name type="synonym">South American air plant</name>
    <dbReference type="NCBI Taxonomy" id="63787"/>
    <lineage>
        <taxon>Eukaryota</taxon>
        <taxon>Viridiplantae</taxon>
        <taxon>Streptophyta</taxon>
        <taxon>Embryophyta</taxon>
        <taxon>Tracheophyta</taxon>
        <taxon>Spermatophyta</taxon>
        <taxon>Magnoliopsida</taxon>
        <taxon>eudicotyledons</taxon>
        <taxon>Gunneridae</taxon>
        <taxon>Pentapetalae</taxon>
        <taxon>Saxifragales</taxon>
        <taxon>Crassulaceae</taxon>
        <taxon>Kalanchoe</taxon>
    </lineage>
</organism>
<proteinExistence type="predicted"/>
<dbReference type="Proteomes" id="UP000594263">
    <property type="component" value="Unplaced"/>
</dbReference>
<sequence>MTSAAVICIIEKTSGTDLTSAIHFARDNAGVLQLEGSLDHGEQVERFAREGEVNVGVAVGLIERIGRDQHGRVAPVDEAVTWTKVEGARGGRDLFRGDGFNHDLLLFWARFGIVGGGEF</sequence>
<dbReference type="Gramene" id="Kaladp0093s0100.1.v1.1">
    <property type="protein sequence ID" value="Kaladp0093s0100.1.v1.1"/>
    <property type="gene ID" value="Kaladp0093s0100.v1.1"/>
</dbReference>
<evidence type="ECO:0000313" key="2">
    <source>
        <dbReference type="Proteomes" id="UP000594263"/>
    </source>
</evidence>